<dbReference type="Proteomes" id="UP000664169">
    <property type="component" value="Unassembled WGS sequence"/>
</dbReference>
<dbReference type="AlphaFoldDB" id="A0A8H3IB33"/>
<accession>A0A8H3IB33</accession>
<organism evidence="1 2">
    <name type="scientific">Gomphillus americanus</name>
    <dbReference type="NCBI Taxonomy" id="1940652"/>
    <lineage>
        <taxon>Eukaryota</taxon>
        <taxon>Fungi</taxon>
        <taxon>Dikarya</taxon>
        <taxon>Ascomycota</taxon>
        <taxon>Pezizomycotina</taxon>
        <taxon>Lecanoromycetes</taxon>
        <taxon>OSLEUM clade</taxon>
        <taxon>Ostropomycetidae</taxon>
        <taxon>Ostropales</taxon>
        <taxon>Graphidaceae</taxon>
        <taxon>Gomphilloideae</taxon>
        <taxon>Gomphillus</taxon>
    </lineage>
</organism>
<evidence type="ECO:0000313" key="1">
    <source>
        <dbReference type="EMBL" id="CAF9914170.1"/>
    </source>
</evidence>
<name>A0A8H3IB33_9LECA</name>
<protein>
    <submittedName>
        <fullName evidence="1">Uncharacterized protein</fullName>
    </submittedName>
</protein>
<keyword evidence="2" id="KW-1185">Reference proteome</keyword>
<proteinExistence type="predicted"/>
<reference evidence="1" key="1">
    <citation type="submission" date="2021-03" db="EMBL/GenBank/DDBJ databases">
        <authorList>
            <person name="Tagirdzhanova G."/>
        </authorList>
    </citation>
    <scope>NUCLEOTIDE SEQUENCE</scope>
</reference>
<gene>
    <name evidence="1" type="ORF">GOMPHAMPRED_008087</name>
</gene>
<sequence>MLPSSRRSGSKLPARKQFDYLQPVTEEEFQREDIARYKRQEKDIKLGFKLREDVERERITRARNQATIDSTRRRFIRGDHTFEDLVQEAVCRNCGGLTDVIVWPTKVEAQDCCCNDPSDDEVLLPSPPQTPSRTTEITDGRVDDTNTQWLRERFLMELRGPYCAKFENYDCWRIAKNKRFATSTRLQHRANRIETISSRVRGLNRSTRSHSMEEFFELDCHGHPQIVSKTALKKNYHQQNTTA</sequence>
<evidence type="ECO:0000313" key="2">
    <source>
        <dbReference type="Proteomes" id="UP000664169"/>
    </source>
</evidence>
<dbReference type="EMBL" id="CAJPDQ010000009">
    <property type="protein sequence ID" value="CAF9914170.1"/>
    <property type="molecule type" value="Genomic_DNA"/>
</dbReference>
<comment type="caution">
    <text evidence="1">The sequence shown here is derived from an EMBL/GenBank/DDBJ whole genome shotgun (WGS) entry which is preliminary data.</text>
</comment>